<reference evidence="2 3" key="1">
    <citation type="submission" date="2013-08" db="EMBL/GenBank/DDBJ databases">
        <authorList>
            <person name="Durkin A.S."/>
            <person name="Haft D.R."/>
            <person name="McCorrison J."/>
            <person name="Torralba M."/>
            <person name="Gillis M."/>
            <person name="Haft D.H."/>
            <person name="Methe B."/>
            <person name="Sutton G."/>
            <person name="Nelson K.E."/>
        </authorList>
    </citation>
    <scope>NUCLEOTIDE SEQUENCE [LARGE SCALE GENOMIC DNA]</scope>
    <source>
        <strain evidence="2 3">F0067</strain>
    </source>
</reference>
<dbReference type="EMBL" id="AWEY01000007">
    <property type="protein sequence ID" value="ERK40326.1"/>
    <property type="molecule type" value="Genomic_DNA"/>
</dbReference>
<proteinExistence type="predicted"/>
<evidence type="ECO:0000313" key="3">
    <source>
        <dbReference type="Proteomes" id="UP000016648"/>
    </source>
</evidence>
<evidence type="ECO:0000313" key="1">
    <source>
        <dbReference type="EMBL" id="ERK39415.1"/>
    </source>
</evidence>
<dbReference type="PATRIC" id="fig|1115809.3.peg.1179"/>
<dbReference type="AlphaFoldDB" id="U2P842"/>
<dbReference type="EMBL" id="AWEY01000020">
    <property type="protein sequence ID" value="ERK39415.1"/>
    <property type="molecule type" value="Genomic_DNA"/>
</dbReference>
<evidence type="ECO:0000313" key="2">
    <source>
        <dbReference type="EMBL" id="ERK40326.1"/>
    </source>
</evidence>
<organism evidence="2 3">
    <name type="scientific">Segatella baroniae F0067</name>
    <dbReference type="NCBI Taxonomy" id="1115809"/>
    <lineage>
        <taxon>Bacteria</taxon>
        <taxon>Pseudomonadati</taxon>
        <taxon>Bacteroidota</taxon>
        <taxon>Bacteroidia</taxon>
        <taxon>Bacteroidales</taxon>
        <taxon>Prevotellaceae</taxon>
        <taxon>Segatella</taxon>
    </lineage>
</organism>
<name>U2P842_9BACT</name>
<protein>
    <submittedName>
        <fullName evidence="2">Uncharacterized protein</fullName>
    </submittedName>
</protein>
<accession>U2P842</accession>
<gene>
    <name evidence="2" type="ORF">HMPREF9135_0402</name>
    <name evidence="1" type="ORF">HMPREF9135_1625</name>
</gene>
<keyword evidence="3" id="KW-1185">Reference proteome</keyword>
<comment type="caution">
    <text evidence="2">The sequence shown here is derived from an EMBL/GenBank/DDBJ whole genome shotgun (WGS) entry which is preliminary data.</text>
</comment>
<sequence length="41" mass="4814">MRPGRACFLYYLSVYVNLFKERFLSRSGEALGAVARKRMQK</sequence>
<dbReference type="Proteomes" id="UP000016648">
    <property type="component" value="Unassembled WGS sequence"/>
</dbReference>